<evidence type="ECO:0000313" key="2">
    <source>
        <dbReference type="EMBL" id="KZO95141.1"/>
    </source>
</evidence>
<dbReference type="Proteomes" id="UP000076738">
    <property type="component" value="Unassembled WGS sequence"/>
</dbReference>
<dbReference type="Pfam" id="PF12900">
    <property type="entry name" value="Pyridox_ox_2"/>
    <property type="match status" value="1"/>
</dbReference>
<dbReference type="PANTHER" id="PTHR34071:SF2">
    <property type="entry name" value="FLAVIN-NUCLEOTIDE-BINDING PROTEIN"/>
    <property type="match status" value="1"/>
</dbReference>
<evidence type="ECO:0000313" key="3">
    <source>
        <dbReference type="Proteomes" id="UP000076738"/>
    </source>
</evidence>
<dbReference type="AlphaFoldDB" id="A0A167KYB9"/>
<dbReference type="Gene3D" id="2.30.110.10">
    <property type="entry name" value="Electron Transport, Fmn-binding Protein, Chain A"/>
    <property type="match status" value="1"/>
</dbReference>
<feature type="region of interest" description="Disordered" evidence="1">
    <location>
        <begin position="231"/>
        <end position="251"/>
    </location>
</feature>
<sequence length="251" mass="27515">MSGAEYEKTRANTVQRKKDRATYDKATVHGIVRAGHGICHVAFVDEEGMPQCMPMIGCVDDRSEQGEEVWMYFHGYTSTRIMKALADPGTPMVVTCTLVDGLVFALNISNHSMNYRSAVFHGVSYPLPAGDRAAKNHAMTCVMDGVMPGRWDEARPIDETEWASVGVIRMKVESARLASSPAAAAHAYLFRSAKIRKGPPGNDKNDVANKDLTARVWSGILPLRVVTEPPQPEPFCADRPVPETVTGLELK</sequence>
<dbReference type="STRING" id="1330018.A0A167KYB9"/>
<evidence type="ECO:0008006" key="4">
    <source>
        <dbReference type="Google" id="ProtNLM"/>
    </source>
</evidence>
<protein>
    <recommendedName>
        <fullName evidence="4">Flavin-nucleotide-binding protein</fullName>
    </recommendedName>
</protein>
<organism evidence="2 3">
    <name type="scientific">Calocera viscosa (strain TUFC12733)</name>
    <dbReference type="NCBI Taxonomy" id="1330018"/>
    <lineage>
        <taxon>Eukaryota</taxon>
        <taxon>Fungi</taxon>
        <taxon>Dikarya</taxon>
        <taxon>Basidiomycota</taxon>
        <taxon>Agaricomycotina</taxon>
        <taxon>Dacrymycetes</taxon>
        <taxon>Dacrymycetales</taxon>
        <taxon>Dacrymycetaceae</taxon>
        <taxon>Calocera</taxon>
    </lineage>
</organism>
<keyword evidence="3" id="KW-1185">Reference proteome</keyword>
<dbReference type="InterPro" id="IPR024747">
    <property type="entry name" value="Pyridox_Oxase-rel"/>
</dbReference>
<gene>
    <name evidence="2" type="ORF">CALVIDRAFT_564924</name>
</gene>
<name>A0A167KYB9_CALVF</name>
<dbReference type="OrthoDB" id="444432at2759"/>
<proteinExistence type="predicted"/>
<dbReference type="SUPFAM" id="SSF50475">
    <property type="entry name" value="FMN-binding split barrel"/>
    <property type="match status" value="1"/>
</dbReference>
<evidence type="ECO:0000256" key="1">
    <source>
        <dbReference type="SAM" id="MobiDB-lite"/>
    </source>
</evidence>
<reference evidence="2 3" key="1">
    <citation type="journal article" date="2016" name="Mol. Biol. Evol.">
        <title>Comparative Genomics of Early-Diverging Mushroom-Forming Fungi Provides Insights into the Origins of Lignocellulose Decay Capabilities.</title>
        <authorList>
            <person name="Nagy L.G."/>
            <person name="Riley R."/>
            <person name="Tritt A."/>
            <person name="Adam C."/>
            <person name="Daum C."/>
            <person name="Floudas D."/>
            <person name="Sun H."/>
            <person name="Yadav J.S."/>
            <person name="Pangilinan J."/>
            <person name="Larsson K.H."/>
            <person name="Matsuura K."/>
            <person name="Barry K."/>
            <person name="Labutti K."/>
            <person name="Kuo R."/>
            <person name="Ohm R.A."/>
            <person name="Bhattacharya S.S."/>
            <person name="Shirouzu T."/>
            <person name="Yoshinaga Y."/>
            <person name="Martin F.M."/>
            <person name="Grigoriev I.V."/>
            <person name="Hibbett D.S."/>
        </authorList>
    </citation>
    <scope>NUCLEOTIDE SEQUENCE [LARGE SCALE GENOMIC DNA]</scope>
    <source>
        <strain evidence="2 3">TUFC12733</strain>
    </source>
</reference>
<dbReference type="InterPro" id="IPR012349">
    <property type="entry name" value="Split_barrel_FMN-bd"/>
</dbReference>
<dbReference type="PANTHER" id="PTHR34071">
    <property type="entry name" value="5-NITROIMIDAZOLE ANTIBIOTICS RESISTANCE PROTEIN, NIMA-FAMILY-RELATED PROTEIN-RELATED"/>
    <property type="match status" value="1"/>
</dbReference>
<dbReference type="EMBL" id="KV417290">
    <property type="protein sequence ID" value="KZO95141.1"/>
    <property type="molecule type" value="Genomic_DNA"/>
</dbReference>
<accession>A0A167KYB9</accession>